<feature type="compositionally biased region" description="Basic and acidic residues" evidence="2">
    <location>
        <begin position="8"/>
        <end position="24"/>
    </location>
</feature>
<dbReference type="GO" id="GO:0005524">
    <property type="term" value="F:ATP binding"/>
    <property type="evidence" value="ECO:0007669"/>
    <property type="project" value="InterPro"/>
</dbReference>
<sequence length="335" mass="36598">MSSGYTSEGEKTDKHKPLQKLPIDRPGGRSLGVLFEDITVHGVSAGEQRAQDLLRIFQDVFVNWPTGLLRKAIRPGRPMHSTKRLIQGVSSVLPPGETLLVLGRPGAGCYGAIGSDEMETRYGSEVALNNEDDIHFPILKVENAMQFALRLRRPKSNPGTDAEFAEHWTVEILDSLGIKHTKATIVGNSFVRGVSGGERKLVSLAEVLSAAPAGVAWDNPLRGLDSSSALSFSRLLEGMSRATGMSNIVTAYQVSESIYRECFDRVPLLYDDYQIYSDPAGDTAKRYFTDLGFECPLRQTTPDFLTAITSPDERRVKVGHNPPPPLDPAGLADAF</sequence>
<keyword evidence="1" id="KW-0813">Transport</keyword>
<dbReference type="STRING" id="87229.A0A4Z1KXU5"/>
<proteinExistence type="predicted"/>
<dbReference type="GO" id="GO:0016887">
    <property type="term" value="F:ATP hydrolysis activity"/>
    <property type="evidence" value="ECO:0007669"/>
    <property type="project" value="InterPro"/>
</dbReference>
<feature type="domain" description="ABC transporter" evidence="3">
    <location>
        <begin position="33"/>
        <end position="296"/>
    </location>
</feature>
<accession>A0A4Z1KXU5</accession>
<feature type="region of interest" description="Disordered" evidence="2">
    <location>
        <begin position="1"/>
        <end position="24"/>
    </location>
</feature>
<comment type="caution">
    <text evidence="4">The sequence shown here is derived from an EMBL/GenBank/DDBJ whole genome shotgun (WGS) entry which is preliminary data.</text>
</comment>
<dbReference type="InterPro" id="IPR017871">
    <property type="entry name" value="ABC_transporter-like_CS"/>
</dbReference>
<dbReference type="EMBL" id="PQXO01000119">
    <property type="protein sequence ID" value="TGO89220.1"/>
    <property type="molecule type" value="Genomic_DNA"/>
</dbReference>
<protein>
    <recommendedName>
        <fullName evidence="3">ABC transporter domain-containing protein</fullName>
    </recommendedName>
</protein>
<feature type="region of interest" description="Disordered" evidence="2">
    <location>
        <begin position="314"/>
        <end position="335"/>
    </location>
</feature>
<dbReference type="SUPFAM" id="SSF52540">
    <property type="entry name" value="P-loop containing nucleoside triphosphate hydrolases"/>
    <property type="match status" value="1"/>
</dbReference>
<name>A0A4Z1KXU5_9HELO</name>
<evidence type="ECO:0000256" key="2">
    <source>
        <dbReference type="SAM" id="MobiDB-lite"/>
    </source>
</evidence>
<dbReference type="PROSITE" id="PS50893">
    <property type="entry name" value="ABC_TRANSPORTER_2"/>
    <property type="match status" value="1"/>
</dbReference>
<evidence type="ECO:0000256" key="1">
    <source>
        <dbReference type="ARBA" id="ARBA00022448"/>
    </source>
</evidence>
<dbReference type="Pfam" id="PF00005">
    <property type="entry name" value="ABC_tran"/>
    <property type="match status" value="1"/>
</dbReference>
<dbReference type="Proteomes" id="UP000297280">
    <property type="component" value="Unassembled WGS sequence"/>
</dbReference>
<dbReference type="AlphaFoldDB" id="A0A4Z1KXU5"/>
<dbReference type="InterPro" id="IPR003439">
    <property type="entry name" value="ABC_transporter-like_ATP-bd"/>
</dbReference>
<evidence type="ECO:0000259" key="3">
    <source>
        <dbReference type="PROSITE" id="PS50893"/>
    </source>
</evidence>
<dbReference type="PANTHER" id="PTHR19241">
    <property type="entry name" value="ATP-BINDING CASSETTE TRANSPORTER"/>
    <property type="match status" value="1"/>
</dbReference>
<evidence type="ECO:0000313" key="5">
    <source>
        <dbReference type="Proteomes" id="UP000297280"/>
    </source>
</evidence>
<evidence type="ECO:0000313" key="4">
    <source>
        <dbReference type="EMBL" id="TGO89220.1"/>
    </source>
</evidence>
<gene>
    <name evidence="4" type="ORF">BPOR_0119g00070</name>
</gene>
<keyword evidence="5" id="KW-1185">Reference proteome</keyword>
<dbReference type="PROSITE" id="PS00211">
    <property type="entry name" value="ABC_TRANSPORTER_1"/>
    <property type="match status" value="1"/>
</dbReference>
<reference evidence="4 5" key="1">
    <citation type="submission" date="2017-12" db="EMBL/GenBank/DDBJ databases">
        <title>Comparative genomics of Botrytis spp.</title>
        <authorList>
            <person name="Valero-Jimenez C.A."/>
            <person name="Tapia P."/>
            <person name="Veloso J."/>
            <person name="Silva-Moreno E."/>
            <person name="Staats M."/>
            <person name="Valdes J.H."/>
            <person name="Van Kan J.A.L."/>
        </authorList>
    </citation>
    <scope>NUCLEOTIDE SEQUENCE [LARGE SCALE GENOMIC DNA]</scope>
    <source>
        <strain evidence="4 5">MUCL3349</strain>
    </source>
</reference>
<organism evidence="4 5">
    <name type="scientific">Botrytis porri</name>
    <dbReference type="NCBI Taxonomy" id="87229"/>
    <lineage>
        <taxon>Eukaryota</taxon>
        <taxon>Fungi</taxon>
        <taxon>Dikarya</taxon>
        <taxon>Ascomycota</taxon>
        <taxon>Pezizomycotina</taxon>
        <taxon>Leotiomycetes</taxon>
        <taxon>Helotiales</taxon>
        <taxon>Sclerotiniaceae</taxon>
        <taxon>Botrytis</taxon>
    </lineage>
</organism>
<dbReference type="InterPro" id="IPR027417">
    <property type="entry name" value="P-loop_NTPase"/>
</dbReference>
<dbReference type="Gene3D" id="3.40.50.300">
    <property type="entry name" value="P-loop containing nucleotide triphosphate hydrolases"/>
    <property type="match status" value="1"/>
</dbReference>